<accession>A0AA36J7H8</accession>
<gene>
    <name evidence="2" type="ORF">EVOR1521_LOCUS23477</name>
</gene>
<feature type="compositionally biased region" description="Polar residues" evidence="1">
    <location>
        <begin position="193"/>
        <end position="208"/>
    </location>
</feature>
<feature type="compositionally biased region" description="Acidic residues" evidence="1">
    <location>
        <begin position="299"/>
        <end position="311"/>
    </location>
</feature>
<evidence type="ECO:0000313" key="2">
    <source>
        <dbReference type="EMBL" id="CAJ1400050.1"/>
    </source>
</evidence>
<proteinExistence type="predicted"/>
<protein>
    <submittedName>
        <fullName evidence="2">Uncharacterized protein</fullName>
    </submittedName>
</protein>
<name>A0AA36J7H8_9DINO</name>
<feature type="region of interest" description="Disordered" evidence="1">
    <location>
        <begin position="514"/>
        <end position="540"/>
    </location>
</feature>
<organism evidence="2 3">
    <name type="scientific">Effrenium voratum</name>
    <dbReference type="NCBI Taxonomy" id="2562239"/>
    <lineage>
        <taxon>Eukaryota</taxon>
        <taxon>Sar</taxon>
        <taxon>Alveolata</taxon>
        <taxon>Dinophyceae</taxon>
        <taxon>Suessiales</taxon>
        <taxon>Symbiodiniaceae</taxon>
        <taxon>Effrenium</taxon>
    </lineage>
</organism>
<dbReference type="Proteomes" id="UP001178507">
    <property type="component" value="Unassembled WGS sequence"/>
</dbReference>
<feature type="compositionally biased region" description="Basic and acidic residues" evidence="1">
    <location>
        <begin position="413"/>
        <end position="426"/>
    </location>
</feature>
<evidence type="ECO:0000313" key="3">
    <source>
        <dbReference type="Proteomes" id="UP001178507"/>
    </source>
</evidence>
<feature type="region of interest" description="Disordered" evidence="1">
    <location>
        <begin position="400"/>
        <end position="436"/>
    </location>
</feature>
<feature type="compositionally biased region" description="Acidic residues" evidence="1">
    <location>
        <begin position="521"/>
        <end position="535"/>
    </location>
</feature>
<dbReference type="AlphaFoldDB" id="A0AA36J7H8"/>
<feature type="region of interest" description="Disordered" evidence="1">
    <location>
        <begin position="269"/>
        <end position="311"/>
    </location>
</feature>
<evidence type="ECO:0000256" key="1">
    <source>
        <dbReference type="SAM" id="MobiDB-lite"/>
    </source>
</evidence>
<comment type="caution">
    <text evidence="2">The sequence shown here is derived from an EMBL/GenBank/DDBJ whole genome shotgun (WGS) entry which is preliminary data.</text>
</comment>
<reference evidence="2" key="1">
    <citation type="submission" date="2023-08" db="EMBL/GenBank/DDBJ databases">
        <authorList>
            <person name="Chen Y."/>
            <person name="Shah S."/>
            <person name="Dougan E. K."/>
            <person name="Thang M."/>
            <person name="Chan C."/>
        </authorList>
    </citation>
    <scope>NUCLEOTIDE SEQUENCE</scope>
</reference>
<dbReference type="EMBL" id="CAUJNA010003357">
    <property type="protein sequence ID" value="CAJ1400050.1"/>
    <property type="molecule type" value="Genomic_DNA"/>
</dbReference>
<feature type="region of interest" description="Disordered" evidence="1">
    <location>
        <begin position="193"/>
        <end position="239"/>
    </location>
</feature>
<sequence>MSVGYLKKFMCGVGSTRCNQSYLTNLPEFFVRKALYGLFAKSPFMALDEFEPQSFCRTLDKSIPPHLIVQSTGQTLSPFMALSRNIKKQQKLLLDEYERLGKPLDKMTLKELVVQVDRELSRHQCFVVHKPDTKGPNGEERILSNTKVSIWLPKGKWHEEIHFTDEGTPFIYDEGTKASHFCIDLMKKYLDTPSGSQTGPANSTSNTRKVPLPLPGSDAKKPESSAPASSVPLPGMKPHEKGNTVLPLFLKEARSALCAAAAWTAKSNIKRPDPETPALAASPEKKKKVASAPMMPDSSESEAESSSEEDIKEFKLIQDSTTGQYSVEWDHPKGKLTQQLPAEGRNYKLHRCEKDGKHFGEVFAASKTNEGPSVWMVKLFQRSLKAPLSNASVDSAQLKALQAPKSPQPTTPKSDKKAEGQPDRENQGTSSESTTAAPEMALKAKAKAASPQPKPKLVHCATVSRFFTALPEEKSSPNAAPDEEALQCKAMNILAYNLHSRILLEPEYASEAAAASVGAAEEQEEEPDKAYEDEEPQTKEEMKRIRERFKNNRATVCHFYHQRAESPVGSSEGIWQVVYCHDSLSGLSGDEWLQEEKKTLQKLHQYTLQWVKFLYTITAPVLRTIQWPQLRLTLADFMRLNTSKNKTATSRQEMHQKTFRVARDSLAKSPALKKELTPLALQKKYKNAGTIANQKAAAATAWITHHTGKWELCGLAWAGVFLQKGSLFRDRAGRLAMSFGFREWGALGTVLEEISVNGEDSWVVYAVFRDSGALPMWMFNHSVARDSLWKKVPFELTLPALAPKQLAGRGCVIKCSQIEEEIVPAAIHSGIFLTRDQLWSLHLAETFKLPPKKEGSGKRGALVKSDLAKAAINHYFPMAPQEDFQDMFERLMGATRTVACPQELLDAISALDPIAQEDFEHIKEVCKNQKAAQAHIKKTPPPSVPPEHLVPVASDLKDVAVPKDVVLKAPSSGTYEKKSFTPGTLQSLIPGRGSLPYVYLKRLPGNKSKVYQGFYPGASNTGFFGGHLFFPF</sequence>
<keyword evidence="3" id="KW-1185">Reference proteome</keyword>